<keyword evidence="3" id="KW-1185">Reference proteome</keyword>
<feature type="region of interest" description="Disordered" evidence="1">
    <location>
        <begin position="179"/>
        <end position="201"/>
    </location>
</feature>
<evidence type="ECO:0000256" key="1">
    <source>
        <dbReference type="SAM" id="MobiDB-lite"/>
    </source>
</evidence>
<reference evidence="2" key="1">
    <citation type="journal article" date="2023" name="Mol. Phylogenet. Evol.">
        <title>Genome-scale phylogeny and comparative genomics of the fungal order Sordariales.</title>
        <authorList>
            <person name="Hensen N."/>
            <person name="Bonometti L."/>
            <person name="Westerberg I."/>
            <person name="Brannstrom I.O."/>
            <person name="Guillou S."/>
            <person name="Cros-Aarteil S."/>
            <person name="Calhoun S."/>
            <person name="Haridas S."/>
            <person name="Kuo A."/>
            <person name="Mondo S."/>
            <person name="Pangilinan J."/>
            <person name="Riley R."/>
            <person name="LaButti K."/>
            <person name="Andreopoulos B."/>
            <person name="Lipzen A."/>
            <person name="Chen C."/>
            <person name="Yan M."/>
            <person name="Daum C."/>
            <person name="Ng V."/>
            <person name="Clum A."/>
            <person name="Steindorff A."/>
            <person name="Ohm R.A."/>
            <person name="Martin F."/>
            <person name="Silar P."/>
            <person name="Natvig D.O."/>
            <person name="Lalanne C."/>
            <person name="Gautier V."/>
            <person name="Ament-Velasquez S.L."/>
            <person name="Kruys A."/>
            <person name="Hutchinson M.I."/>
            <person name="Powell A.J."/>
            <person name="Barry K."/>
            <person name="Miller A.N."/>
            <person name="Grigoriev I.V."/>
            <person name="Debuchy R."/>
            <person name="Gladieux P."/>
            <person name="Hiltunen Thoren M."/>
            <person name="Johannesson H."/>
        </authorList>
    </citation>
    <scope>NUCLEOTIDE SEQUENCE</scope>
    <source>
        <strain evidence="2">CBS 731.68</strain>
    </source>
</reference>
<name>A0AAN6YZ96_9PEZI</name>
<dbReference type="Proteomes" id="UP001302602">
    <property type="component" value="Unassembled WGS sequence"/>
</dbReference>
<dbReference type="EMBL" id="MU853279">
    <property type="protein sequence ID" value="KAK4118179.1"/>
    <property type="molecule type" value="Genomic_DNA"/>
</dbReference>
<dbReference type="RefSeq" id="XP_062641952.1">
    <property type="nucleotide sequence ID" value="XM_062787220.1"/>
</dbReference>
<feature type="compositionally biased region" description="Basic and acidic residues" evidence="1">
    <location>
        <begin position="189"/>
        <end position="201"/>
    </location>
</feature>
<organism evidence="2 3">
    <name type="scientific">Parathielavia appendiculata</name>
    <dbReference type="NCBI Taxonomy" id="2587402"/>
    <lineage>
        <taxon>Eukaryota</taxon>
        <taxon>Fungi</taxon>
        <taxon>Dikarya</taxon>
        <taxon>Ascomycota</taxon>
        <taxon>Pezizomycotina</taxon>
        <taxon>Sordariomycetes</taxon>
        <taxon>Sordariomycetidae</taxon>
        <taxon>Sordariales</taxon>
        <taxon>Chaetomiaceae</taxon>
        <taxon>Parathielavia</taxon>
    </lineage>
</organism>
<comment type="caution">
    <text evidence="2">The sequence shown here is derived from an EMBL/GenBank/DDBJ whole genome shotgun (WGS) entry which is preliminary data.</text>
</comment>
<feature type="region of interest" description="Disordered" evidence="1">
    <location>
        <begin position="118"/>
        <end position="163"/>
    </location>
</feature>
<evidence type="ECO:0000313" key="3">
    <source>
        <dbReference type="Proteomes" id="UP001302602"/>
    </source>
</evidence>
<accession>A0AAN6YZ96</accession>
<proteinExistence type="predicted"/>
<gene>
    <name evidence="2" type="ORF">N657DRAFT_405763</name>
</gene>
<dbReference type="GeneID" id="87823990"/>
<protein>
    <submittedName>
        <fullName evidence="2">Uncharacterized protein</fullName>
    </submittedName>
</protein>
<feature type="compositionally biased region" description="Polar residues" evidence="1">
    <location>
        <begin position="118"/>
        <end position="131"/>
    </location>
</feature>
<evidence type="ECO:0000313" key="2">
    <source>
        <dbReference type="EMBL" id="KAK4118179.1"/>
    </source>
</evidence>
<dbReference type="AlphaFoldDB" id="A0AAN6YZ96"/>
<reference evidence="2" key="2">
    <citation type="submission" date="2023-05" db="EMBL/GenBank/DDBJ databases">
        <authorList>
            <consortium name="Lawrence Berkeley National Laboratory"/>
            <person name="Steindorff A."/>
            <person name="Hensen N."/>
            <person name="Bonometti L."/>
            <person name="Westerberg I."/>
            <person name="Brannstrom I.O."/>
            <person name="Guillou S."/>
            <person name="Cros-Aarteil S."/>
            <person name="Calhoun S."/>
            <person name="Haridas S."/>
            <person name="Kuo A."/>
            <person name="Mondo S."/>
            <person name="Pangilinan J."/>
            <person name="Riley R."/>
            <person name="Labutti K."/>
            <person name="Andreopoulos B."/>
            <person name="Lipzen A."/>
            <person name="Chen C."/>
            <person name="Yanf M."/>
            <person name="Daum C."/>
            <person name="Ng V."/>
            <person name="Clum A."/>
            <person name="Ohm R."/>
            <person name="Martin F."/>
            <person name="Silar P."/>
            <person name="Natvig D."/>
            <person name="Lalanne C."/>
            <person name="Gautier V."/>
            <person name="Ament-Velasquez S.L."/>
            <person name="Kruys A."/>
            <person name="Hutchinson M.I."/>
            <person name="Powell A.J."/>
            <person name="Barry K."/>
            <person name="Miller A.N."/>
            <person name="Grigoriev I.V."/>
            <person name="Debuchy R."/>
            <person name="Gladieux P."/>
            <person name="Thoren M.H."/>
            <person name="Johannesson H."/>
        </authorList>
    </citation>
    <scope>NUCLEOTIDE SEQUENCE</scope>
    <source>
        <strain evidence="2">CBS 731.68</strain>
    </source>
</reference>
<sequence length="286" mass="31743">MADIEMENRPPRLGDIRPTMIEHLNEATHPTLKKYFGNCKNGITTTEDIRSILVQGCKDHLAGRPTTVGAQILHLMEGMMKAEAVRHAVRYDRLLDEKDALQAQVQFLNEALGYDQNGQKGAQTTASNTNPAFARDPQAPEVPPPRQQNNNNNGGNHGGTPLTTESLAALLNNIRLSDGSGSGSTALPHPEKFSGDEKDSAKRTQQFRTWKIQVIARWIVRPAEFRDECSKILYATALLIGTASDTTTHGVEIMMAHPYEPYLWTWKTGMDLMGHLARRYATLDLV</sequence>